<evidence type="ECO:0000256" key="5">
    <source>
        <dbReference type="ARBA" id="ARBA00022840"/>
    </source>
</evidence>
<feature type="domain" description="Protein kinase" evidence="8">
    <location>
        <begin position="1243"/>
        <end position="1559"/>
    </location>
</feature>
<feature type="compositionally biased region" description="Polar residues" evidence="7">
    <location>
        <begin position="388"/>
        <end position="399"/>
    </location>
</feature>
<evidence type="ECO:0000256" key="6">
    <source>
        <dbReference type="PROSITE-ProRule" id="PRU10141"/>
    </source>
</evidence>
<dbReference type="CDD" id="cd13999">
    <property type="entry name" value="STKc_MAP3K-like"/>
    <property type="match status" value="1"/>
</dbReference>
<dbReference type="PANTHER" id="PTHR23257:SF797">
    <property type="entry name" value="KINASE SUPERFAMILY WITH OCTICOSAPEPTIDE_PHOX_BEM1P DOMAIN-CONTAINING PROTEIN"/>
    <property type="match status" value="1"/>
</dbReference>
<dbReference type="InterPro" id="IPR011009">
    <property type="entry name" value="Kinase-like_dom_sf"/>
</dbReference>
<feature type="region of interest" description="Disordered" evidence="7">
    <location>
        <begin position="748"/>
        <end position="770"/>
    </location>
</feature>
<dbReference type="PROSITE" id="PS50011">
    <property type="entry name" value="PROTEIN_KINASE_DOM"/>
    <property type="match status" value="1"/>
</dbReference>
<protein>
    <recommendedName>
        <fullName evidence="8">Protein kinase domain-containing protein</fullName>
    </recommendedName>
</protein>
<dbReference type="GO" id="GO:0005737">
    <property type="term" value="C:cytoplasm"/>
    <property type="evidence" value="ECO:0007669"/>
    <property type="project" value="TreeGrafter"/>
</dbReference>
<keyword evidence="5 6" id="KW-0067">ATP-binding</keyword>
<dbReference type="InterPro" id="IPR001245">
    <property type="entry name" value="Ser-Thr/Tyr_kinase_cat_dom"/>
</dbReference>
<name>A0A2N9FVW0_FAGSY</name>
<dbReference type="InterPro" id="IPR017441">
    <property type="entry name" value="Protein_kinase_ATP_BS"/>
</dbReference>
<feature type="binding site" evidence="6">
    <location>
        <position position="1280"/>
    </location>
    <ligand>
        <name>ATP</name>
        <dbReference type="ChEBI" id="CHEBI:30616"/>
    </ligand>
</feature>
<evidence type="ECO:0000256" key="3">
    <source>
        <dbReference type="ARBA" id="ARBA00022741"/>
    </source>
</evidence>
<dbReference type="InterPro" id="IPR000270">
    <property type="entry name" value="PB1_dom"/>
</dbReference>
<dbReference type="Gene3D" id="3.10.20.90">
    <property type="entry name" value="Phosphatidylinositol 3-kinase Catalytic Subunit, Chain A, domain 1"/>
    <property type="match status" value="1"/>
</dbReference>
<accession>A0A2N9FVW0</accession>
<proteinExistence type="predicted"/>
<dbReference type="Gene3D" id="1.10.510.10">
    <property type="entry name" value="Transferase(Phosphotransferase) domain 1"/>
    <property type="match status" value="1"/>
</dbReference>
<dbReference type="GO" id="GO:0005524">
    <property type="term" value="F:ATP binding"/>
    <property type="evidence" value="ECO:0007669"/>
    <property type="project" value="UniProtKB-UniRule"/>
</dbReference>
<evidence type="ECO:0000256" key="1">
    <source>
        <dbReference type="ARBA" id="ARBA00022527"/>
    </source>
</evidence>
<evidence type="ECO:0000256" key="7">
    <source>
        <dbReference type="SAM" id="MobiDB-lite"/>
    </source>
</evidence>
<dbReference type="GO" id="GO:0007165">
    <property type="term" value="P:signal transduction"/>
    <property type="evidence" value="ECO:0007669"/>
    <property type="project" value="TreeGrafter"/>
</dbReference>
<dbReference type="SMART" id="SM00220">
    <property type="entry name" value="S_TKc"/>
    <property type="match status" value="1"/>
</dbReference>
<evidence type="ECO:0000313" key="9">
    <source>
        <dbReference type="EMBL" id="SPC91432.1"/>
    </source>
</evidence>
<dbReference type="PROSITE" id="PS00108">
    <property type="entry name" value="PROTEIN_KINASE_ST"/>
    <property type="match status" value="1"/>
</dbReference>
<keyword evidence="2" id="KW-0808">Transferase</keyword>
<evidence type="ECO:0000256" key="4">
    <source>
        <dbReference type="ARBA" id="ARBA00022777"/>
    </source>
</evidence>
<feature type="compositionally biased region" description="Polar residues" evidence="7">
    <location>
        <begin position="748"/>
        <end position="763"/>
    </location>
</feature>
<gene>
    <name evidence="9" type="ORF">FSB_LOCUS19314</name>
</gene>
<dbReference type="Pfam" id="PF07714">
    <property type="entry name" value="PK_Tyr_Ser-Thr"/>
    <property type="match status" value="2"/>
</dbReference>
<feature type="region of interest" description="Disordered" evidence="7">
    <location>
        <begin position="1"/>
        <end position="22"/>
    </location>
</feature>
<dbReference type="CDD" id="cd06410">
    <property type="entry name" value="PB1_UP2"/>
    <property type="match status" value="1"/>
</dbReference>
<dbReference type="EMBL" id="OIVN01001224">
    <property type="protein sequence ID" value="SPC91432.1"/>
    <property type="molecule type" value="Genomic_DNA"/>
</dbReference>
<dbReference type="SMART" id="SM00666">
    <property type="entry name" value="PB1"/>
    <property type="match status" value="1"/>
</dbReference>
<dbReference type="SUPFAM" id="SSF56112">
    <property type="entry name" value="Protein kinase-like (PK-like)"/>
    <property type="match status" value="1"/>
</dbReference>
<dbReference type="FunFam" id="3.10.20.90:FF:000058">
    <property type="entry name" value="Octicosapeptide/phox/Bem1p domain kinase superfamily protein"/>
    <property type="match status" value="1"/>
</dbReference>
<dbReference type="InterPro" id="IPR000719">
    <property type="entry name" value="Prot_kinase_dom"/>
</dbReference>
<keyword evidence="3 6" id="KW-0547">Nucleotide-binding</keyword>
<reference evidence="9" key="1">
    <citation type="submission" date="2018-02" db="EMBL/GenBank/DDBJ databases">
        <authorList>
            <person name="Cohen D.B."/>
            <person name="Kent A.D."/>
        </authorList>
    </citation>
    <scope>NUCLEOTIDE SEQUENCE</scope>
</reference>
<evidence type="ECO:0000259" key="8">
    <source>
        <dbReference type="PROSITE" id="PS50011"/>
    </source>
</evidence>
<keyword evidence="1" id="KW-0723">Serine/threonine-protein kinase</keyword>
<feature type="compositionally biased region" description="Low complexity" evidence="7">
    <location>
        <begin position="1049"/>
        <end position="1061"/>
    </location>
</feature>
<keyword evidence="4" id="KW-0418">Kinase</keyword>
<dbReference type="PANTHER" id="PTHR23257">
    <property type="entry name" value="SERINE-THREONINE PROTEIN KINASE"/>
    <property type="match status" value="1"/>
</dbReference>
<dbReference type="Pfam" id="PF00564">
    <property type="entry name" value="PB1"/>
    <property type="match status" value="1"/>
</dbReference>
<feature type="region of interest" description="Disordered" evidence="7">
    <location>
        <begin position="385"/>
        <end position="430"/>
    </location>
</feature>
<organism evidence="9">
    <name type="scientific">Fagus sylvatica</name>
    <name type="common">Beechnut</name>
    <dbReference type="NCBI Taxonomy" id="28930"/>
    <lineage>
        <taxon>Eukaryota</taxon>
        <taxon>Viridiplantae</taxon>
        <taxon>Streptophyta</taxon>
        <taxon>Embryophyta</taxon>
        <taxon>Tracheophyta</taxon>
        <taxon>Spermatophyta</taxon>
        <taxon>Magnoliopsida</taxon>
        <taxon>eudicotyledons</taxon>
        <taxon>Gunneridae</taxon>
        <taxon>Pentapetalae</taxon>
        <taxon>rosids</taxon>
        <taxon>fabids</taxon>
        <taxon>Fagales</taxon>
        <taxon>Fagaceae</taxon>
        <taxon>Fagus</taxon>
    </lineage>
</organism>
<feature type="region of interest" description="Disordered" evidence="7">
    <location>
        <begin position="1563"/>
        <end position="1582"/>
    </location>
</feature>
<sequence length="1582" mass="170738">MEFDQNSVPKDLRPSNVAPAMAEEPRIAPAASTVRNMDGFFPNPAREAGSSGSIPVFYPAGTVSDAGFFGIGYGNAATGMAVWGPRMPMQVGHPGVSPAVGVGYGYNPNLGNRVGGNAVDLASGGAMVATGTGSNVNLGNRVGGNGMDQAGGDMGSGTGYNVHLVNRVGGNGVDQAGSDMGSGYGYSPILGNRVSGNATDQTGSNLAAGYGYSSNLGNRVAGNGADQVSDEGGDDSVSGKKVKFLCSFGGKILPRPSDGMLRYVGGQTRIISVRRDVSINELVQKMVDTYGQPVAIKYQLPDEDLDALVSVSCPEDLDNMMDEYEKLVERSLDGSAKLRLFLFSASELDPSGIVQFGDLLDGGQRYVDAVNGLTDGVGGGITRKESMASASSTQNSDFSGTEAVDSFGPGQGDGSGPSSTSMLSPGGNSATLNDTAPRLVCVDPNPAIYTDASTVPLGIAVVKSGPPQTSSSQPEVELERSVPITVSQPQLGLQQTGMDIPTSTTYLQAYVDPRQEVMKHADYLQLPPQMGFPNPQLLGTAGSVFTQQHFHDGTAGFTPHQFMPAVHMTMTPAPSHVSIRPNMIQTVMQPQKTQLDHYADESKFGQRVVHLPVEQSYNTYQVQAPPAVVGGCYGWHQVPAPEHVILSEGLAPHQQVMFPEKTPRFEDCYMCQKALPHAHSDTLVQDQRDSGASPVSDLNSIYHSLRLEGNMRAPPMNRVIATGALGGGIFEQKVGAQPMVLGQVDTQVGTPQSDTTAFAQSPETQHENERTVLEKADDLDKPRISAPLGVISRAGDGQSPYAAFIGTTPQSYLDAAVQQHSVPVQYQVKKDALVNKPVNSDIASAGGAPVQTSEHMVHESPKEYPNKHPGILPKEDTADTCFSYEQLRPIDGRMDTLRISPSETYNNEHSKNPLDKIRKEDNFDHKPQQVAGKEVLLDNTCGKPKLVFDTNHNKPSEALPCPSTEVPYVHNSQPLEVAQPPIWANPGSYAQSNINIHNLDPGEIHYGNPALSSVESAHLTDRIPAPAELKDDTSHFQPKMVPGAVEAFPSSSNSLSSLSPSIRTGDVPDSSSSLFSNQDPWTLRHDTYFPPPRPNKLLPKKEAFATRDPFGESRLGNSGDLNTEVRLEDGLHQPLGNQNKDLHLEHARSAKGSAEEQIKKDLQAVAEGVAASVLHSGTHSNPDSHDRNEFEANQDGDIQNSSVDMQHKAKAEDLKNKLPDKAHLGFPVSDGIGHLQIIKNSDLEELRELGSGTFGTVYHGKWRGTDVAIKRINDRCFAGKASEQERMRDDFWNEAIKLADLHHPNVLAFYGVVLDGPGASVSTVTEYMVNGSLRNALQKNEKNLDKRKRLLIAMDVAFGMEYLHGKNIVHFDLKSDNLLVNLRDPHRPICKVWDVVPLCIFWCLWWERNARCFEGMERNVLELKGLALRTLMEWSKATGVLVGDLGLSKVKCQTLISGGVRGTLPWMAPELLNGSSSLVSDKVDVFSFGIVLWELLTGEEPYADLHYGAIIGGIVSNTLRPPIPESCDPEWRALMERCWSAETSERPSFTEIANELRAMAAKLPPKGQNQLQQPSTQPQVQK</sequence>
<evidence type="ECO:0000256" key="2">
    <source>
        <dbReference type="ARBA" id="ARBA00022679"/>
    </source>
</evidence>
<dbReference type="InterPro" id="IPR008271">
    <property type="entry name" value="Ser/Thr_kinase_AS"/>
</dbReference>
<feature type="compositionally biased region" description="Low complexity" evidence="7">
    <location>
        <begin position="1568"/>
        <end position="1582"/>
    </location>
</feature>
<feature type="region of interest" description="Disordered" evidence="7">
    <location>
        <begin position="1047"/>
        <end position="1075"/>
    </location>
</feature>
<dbReference type="PROSITE" id="PS00107">
    <property type="entry name" value="PROTEIN_KINASE_ATP"/>
    <property type="match status" value="1"/>
</dbReference>
<dbReference type="FunFam" id="3.30.200.20:FF:000081">
    <property type="entry name" value="Octicosapeptide/phox/Bem1p domain kinase superfamily protein"/>
    <property type="match status" value="1"/>
</dbReference>
<dbReference type="GO" id="GO:0004674">
    <property type="term" value="F:protein serine/threonine kinase activity"/>
    <property type="evidence" value="ECO:0007669"/>
    <property type="project" value="UniProtKB-KW"/>
</dbReference>
<dbReference type="Gene3D" id="3.30.200.20">
    <property type="entry name" value="Phosphorylase Kinase, domain 1"/>
    <property type="match status" value="1"/>
</dbReference>
<dbReference type="SUPFAM" id="SSF54277">
    <property type="entry name" value="CAD &amp; PB1 domains"/>
    <property type="match status" value="1"/>
</dbReference>
<dbReference type="InterPro" id="IPR050167">
    <property type="entry name" value="Ser_Thr_protein_kinase"/>
</dbReference>